<evidence type="ECO:0000256" key="2">
    <source>
        <dbReference type="SAM" id="SignalP"/>
    </source>
</evidence>
<feature type="compositionally biased region" description="Acidic residues" evidence="1">
    <location>
        <begin position="126"/>
        <end position="137"/>
    </location>
</feature>
<dbReference type="Proteomes" id="UP000070054">
    <property type="component" value="Unassembled WGS sequence"/>
</dbReference>
<reference evidence="3 4" key="1">
    <citation type="submission" date="2014-02" db="EMBL/GenBank/DDBJ databases">
        <title>The genome sequence of Colletotrichum nymphaeae SA-01.</title>
        <authorList>
            <person name="Baroncelli R."/>
            <person name="Thon M.R."/>
        </authorList>
    </citation>
    <scope>NUCLEOTIDE SEQUENCE [LARGE SCALE GENOMIC DNA]</scope>
    <source>
        <strain evidence="3 4">SA-01</strain>
    </source>
</reference>
<feature type="chain" id="PRO_5007804938" evidence="2">
    <location>
        <begin position="37"/>
        <end position="412"/>
    </location>
</feature>
<protein>
    <submittedName>
        <fullName evidence="3">Uncharacterized protein</fullName>
    </submittedName>
</protein>
<dbReference type="OrthoDB" id="4851842at2759"/>
<feature type="region of interest" description="Disordered" evidence="1">
    <location>
        <begin position="103"/>
        <end position="146"/>
    </location>
</feature>
<feature type="compositionally biased region" description="Low complexity" evidence="1">
    <location>
        <begin position="333"/>
        <end position="343"/>
    </location>
</feature>
<feature type="compositionally biased region" description="Pro residues" evidence="1">
    <location>
        <begin position="323"/>
        <end position="332"/>
    </location>
</feature>
<feature type="compositionally biased region" description="Basic residues" evidence="1">
    <location>
        <begin position="103"/>
        <end position="120"/>
    </location>
</feature>
<keyword evidence="2" id="KW-0732">Signal</keyword>
<feature type="signal peptide" evidence="2">
    <location>
        <begin position="1"/>
        <end position="36"/>
    </location>
</feature>
<dbReference type="EMBL" id="JEMN01000491">
    <property type="protein sequence ID" value="KXH60555.1"/>
    <property type="molecule type" value="Genomic_DNA"/>
</dbReference>
<sequence length="412" mass="42525">MTRHHRPAALQLATVLALLSATTNLPGLMLVPGVAAVEDLEAEDVPPECAQVCAPIVQLTARCEAQVEAQFGKDKRDLPTRRYPNGSVKDRNVKEIREWRGDGKRRKRRNLQRMLGRRLSGRQEPESEDSSDDEEEPTASLVPESGLAAVPTLGVGRSASAEEAAKEADKKAAEAAAKSASRACVCGERGFDVAGAAFGCLSCVSRNVTAVEANEDIREIIGECGFVAAPAAPAPAPPFTTISTTTTSPPPVVPPPVLNPAVTTTLPANLAPAQPFPSSSSSSSSSSIPLPPAPAIPPAIQTSILTTAPPPTIPPAVQTPSASPTPPPPSVPPVNGVSSAPSSESITPVTVFVPPNFQTLPSIVPPNDFRNAPSLPDSNGNQMSGAEGGFGGSRLWGAGGAWVVILALFILG</sequence>
<organism evidence="3 4">
    <name type="scientific">Colletotrichum nymphaeae SA-01</name>
    <dbReference type="NCBI Taxonomy" id="1460502"/>
    <lineage>
        <taxon>Eukaryota</taxon>
        <taxon>Fungi</taxon>
        <taxon>Dikarya</taxon>
        <taxon>Ascomycota</taxon>
        <taxon>Pezizomycotina</taxon>
        <taxon>Sordariomycetes</taxon>
        <taxon>Hypocreomycetidae</taxon>
        <taxon>Glomerellales</taxon>
        <taxon>Glomerellaceae</taxon>
        <taxon>Colletotrichum</taxon>
        <taxon>Colletotrichum acutatum species complex</taxon>
    </lineage>
</organism>
<keyword evidence="4" id="KW-1185">Reference proteome</keyword>
<evidence type="ECO:0000313" key="3">
    <source>
        <dbReference type="EMBL" id="KXH60555.1"/>
    </source>
</evidence>
<dbReference type="AlphaFoldDB" id="A0A135UJI9"/>
<evidence type="ECO:0000313" key="4">
    <source>
        <dbReference type="Proteomes" id="UP000070054"/>
    </source>
</evidence>
<proteinExistence type="predicted"/>
<feature type="region of interest" description="Disordered" evidence="1">
    <location>
        <begin position="269"/>
        <end position="345"/>
    </location>
</feature>
<accession>A0A135UJI9</accession>
<gene>
    <name evidence="3" type="ORF">CNYM01_00032</name>
</gene>
<name>A0A135UJI9_9PEZI</name>
<evidence type="ECO:0000256" key="1">
    <source>
        <dbReference type="SAM" id="MobiDB-lite"/>
    </source>
</evidence>
<comment type="caution">
    <text evidence="3">The sequence shown here is derived from an EMBL/GenBank/DDBJ whole genome shotgun (WGS) entry which is preliminary data.</text>
</comment>
<feature type="compositionally biased region" description="Low complexity" evidence="1">
    <location>
        <begin position="269"/>
        <end position="288"/>
    </location>
</feature>
<feature type="compositionally biased region" description="Low complexity" evidence="1">
    <location>
        <begin position="298"/>
        <end position="307"/>
    </location>
</feature>